<dbReference type="Proteomes" id="UP000501048">
    <property type="component" value="Chromosome"/>
</dbReference>
<protein>
    <submittedName>
        <fullName evidence="1">Uncharacterized protein</fullName>
    </submittedName>
</protein>
<organism evidence="1 2">
    <name type="scientific">Bacillus mojavensis</name>
    <dbReference type="NCBI Taxonomy" id="72360"/>
    <lineage>
        <taxon>Bacteria</taxon>
        <taxon>Bacillati</taxon>
        <taxon>Bacillota</taxon>
        <taxon>Bacilli</taxon>
        <taxon>Bacillales</taxon>
        <taxon>Bacillaceae</taxon>
        <taxon>Bacillus</taxon>
    </lineage>
</organism>
<evidence type="ECO:0000313" key="1">
    <source>
        <dbReference type="EMBL" id="QJC97471.1"/>
    </source>
</evidence>
<gene>
    <name evidence="1" type="ORF">HC660_30230</name>
</gene>
<evidence type="ECO:0000313" key="2">
    <source>
        <dbReference type="Proteomes" id="UP000501048"/>
    </source>
</evidence>
<accession>A0ABX6M008</accession>
<reference evidence="1 2" key="1">
    <citation type="submission" date="2020-04" db="EMBL/GenBank/DDBJ databases">
        <title>Plant growth promoting and environmental Bacillus: genomic and epigenetic comparison.</title>
        <authorList>
            <person name="Reva O.N."/>
            <person name="Lutz S."/>
            <person name="Ahrens C.H."/>
        </authorList>
    </citation>
    <scope>NUCLEOTIDE SEQUENCE [LARGE SCALE GENOMIC DNA]</scope>
    <source>
        <strain evidence="1 2">UCMB5075</strain>
    </source>
</reference>
<name>A0ABX6M008_BACMO</name>
<sequence>MPALHVKQSARSVFSVSDSFHLQDAGNGTDTAEFEPFRPASHNMENACIDSPICHNL</sequence>
<proteinExistence type="predicted"/>
<dbReference type="EMBL" id="CP051464">
    <property type="protein sequence ID" value="QJC97471.1"/>
    <property type="molecule type" value="Genomic_DNA"/>
</dbReference>
<keyword evidence="2" id="KW-1185">Reference proteome</keyword>